<dbReference type="SUPFAM" id="SSF55486">
    <property type="entry name" value="Metalloproteases ('zincins'), catalytic domain"/>
    <property type="match status" value="1"/>
</dbReference>
<accession>A0A0B1RZM0</accession>
<dbReference type="PANTHER" id="PTHR10201">
    <property type="entry name" value="MATRIX METALLOPROTEINASE"/>
    <property type="match status" value="1"/>
</dbReference>
<dbReference type="GO" id="GO:0004222">
    <property type="term" value="F:metalloendopeptidase activity"/>
    <property type="evidence" value="ECO:0007669"/>
    <property type="project" value="InterPro"/>
</dbReference>
<keyword evidence="3" id="KW-0378">Hydrolase</keyword>
<dbReference type="GO" id="GO:0031012">
    <property type="term" value="C:extracellular matrix"/>
    <property type="evidence" value="ECO:0007669"/>
    <property type="project" value="InterPro"/>
</dbReference>
<dbReference type="GO" id="GO:0005615">
    <property type="term" value="C:extracellular space"/>
    <property type="evidence" value="ECO:0007669"/>
    <property type="project" value="TreeGrafter"/>
</dbReference>
<dbReference type="Proteomes" id="UP000053660">
    <property type="component" value="Unassembled WGS sequence"/>
</dbReference>
<name>A0A0B1RZM0_OESDE</name>
<dbReference type="OrthoDB" id="406838at2759"/>
<evidence type="ECO:0000259" key="5">
    <source>
        <dbReference type="Pfam" id="PF00413"/>
    </source>
</evidence>
<dbReference type="InterPro" id="IPR001818">
    <property type="entry name" value="Pept_M10_metallopeptidase"/>
</dbReference>
<keyword evidence="1" id="KW-0645">Protease</keyword>
<dbReference type="GO" id="GO:0006508">
    <property type="term" value="P:proteolysis"/>
    <property type="evidence" value="ECO:0007669"/>
    <property type="project" value="UniProtKB-KW"/>
</dbReference>
<feature type="non-terminal residue" evidence="6">
    <location>
        <position position="130"/>
    </location>
</feature>
<feature type="domain" description="Peptidase M10 metallopeptidase" evidence="5">
    <location>
        <begin position="10"/>
        <end position="128"/>
    </location>
</feature>
<protein>
    <submittedName>
        <fullName evidence="6">Matrixin</fullName>
    </submittedName>
</protein>
<evidence type="ECO:0000256" key="4">
    <source>
        <dbReference type="ARBA" id="ARBA00022833"/>
    </source>
</evidence>
<dbReference type="GO" id="GO:0030574">
    <property type="term" value="P:collagen catabolic process"/>
    <property type="evidence" value="ECO:0007669"/>
    <property type="project" value="TreeGrafter"/>
</dbReference>
<sequence length="130" mass="14854">TNKLPKRKIWHQRVINWAFRDPFKLVADDERRHLVRVLISTAFALWEDALDGHLEFHDVSHLVSSRRDVTKPPGVDIDILFAKGSHGDKEAFDGRGRMVAHSAYPPGGILHLDADENWSFDGSRGVDLRY</sequence>
<dbReference type="Pfam" id="PF00413">
    <property type="entry name" value="Peptidase_M10"/>
    <property type="match status" value="1"/>
</dbReference>
<reference evidence="6 7" key="1">
    <citation type="submission" date="2014-03" db="EMBL/GenBank/DDBJ databases">
        <title>Draft genome of the hookworm Oesophagostomum dentatum.</title>
        <authorList>
            <person name="Mitreva M."/>
        </authorList>
    </citation>
    <scope>NUCLEOTIDE SEQUENCE [LARGE SCALE GENOMIC DNA]</scope>
    <source>
        <strain evidence="6 7">OD-Hann</strain>
    </source>
</reference>
<keyword evidence="4" id="KW-0862">Zinc</keyword>
<dbReference type="EMBL" id="KN611102">
    <property type="protein sequence ID" value="KHJ77096.1"/>
    <property type="molecule type" value="Genomic_DNA"/>
</dbReference>
<dbReference type="PANTHER" id="PTHR10201:SF295">
    <property type="entry name" value="PEPTIDASE METALLOPEPTIDASE DOMAIN-CONTAINING PROTEIN"/>
    <property type="match status" value="1"/>
</dbReference>
<dbReference type="Gene3D" id="3.40.390.10">
    <property type="entry name" value="Collagenase (Catalytic Domain)"/>
    <property type="match status" value="1"/>
</dbReference>
<evidence type="ECO:0000256" key="3">
    <source>
        <dbReference type="ARBA" id="ARBA00022801"/>
    </source>
</evidence>
<organism evidence="6 7">
    <name type="scientific">Oesophagostomum dentatum</name>
    <name type="common">Nodular worm</name>
    <dbReference type="NCBI Taxonomy" id="61180"/>
    <lineage>
        <taxon>Eukaryota</taxon>
        <taxon>Metazoa</taxon>
        <taxon>Ecdysozoa</taxon>
        <taxon>Nematoda</taxon>
        <taxon>Chromadorea</taxon>
        <taxon>Rhabditida</taxon>
        <taxon>Rhabditina</taxon>
        <taxon>Rhabditomorpha</taxon>
        <taxon>Strongyloidea</taxon>
        <taxon>Strongylidae</taxon>
        <taxon>Oesophagostomum</taxon>
    </lineage>
</organism>
<evidence type="ECO:0000313" key="6">
    <source>
        <dbReference type="EMBL" id="KHJ77096.1"/>
    </source>
</evidence>
<evidence type="ECO:0000256" key="1">
    <source>
        <dbReference type="ARBA" id="ARBA00022670"/>
    </source>
</evidence>
<proteinExistence type="predicted"/>
<dbReference type="InterPro" id="IPR024079">
    <property type="entry name" value="MetalloPept_cat_dom_sf"/>
</dbReference>
<dbReference type="GO" id="GO:0030198">
    <property type="term" value="P:extracellular matrix organization"/>
    <property type="evidence" value="ECO:0007669"/>
    <property type="project" value="TreeGrafter"/>
</dbReference>
<dbReference type="GO" id="GO:0008270">
    <property type="term" value="F:zinc ion binding"/>
    <property type="evidence" value="ECO:0007669"/>
    <property type="project" value="InterPro"/>
</dbReference>
<evidence type="ECO:0000313" key="7">
    <source>
        <dbReference type="Proteomes" id="UP000053660"/>
    </source>
</evidence>
<feature type="non-terminal residue" evidence="6">
    <location>
        <position position="1"/>
    </location>
</feature>
<gene>
    <name evidence="6" type="ORF">OESDEN_23284</name>
</gene>
<dbReference type="AlphaFoldDB" id="A0A0B1RZM0"/>
<evidence type="ECO:0000256" key="2">
    <source>
        <dbReference type="ARBA" id="ARBA00022723"/>
    </source>
</evidence>
<keyword evidence="2" id="KW-0479">Metal-binding</keyword>
<keyword evidence="7" id="KW-1185">Reference proteome</keyword>